<dbReference type="OrthoDB" id="17098at2759"/>
<evidence type="ECO:0000256" key="6">
    <source>
        <dbReference type="ARBA" id="ARBA00022989"/>
    </source>
</evidence>
<dbReference type="AlphaFoldDB" id="A0A8R1WL04"/>
<dbReference type="GO" id="GO:0004577">
    <property type="term" value="F:N-acetylglucosaminyldiphosphodolichol N-acetylglucosaminyltransferase activity"/>
    <property type="evidence" value="ECO:0007669"/>
    <property type="project" value="TreeGrafter"/>
</dbReference>
<keyword evidence="6 8" id="KW-1133">Transmembrane helix</keyword>
<reference evidence="10" key="1">
    <citation type="journal article" date="2008" name="Insect Biochem. Mol. Biol.">
        <title>The genome of a lepidopteran model insect, the silkworm Bombyx mori.</title>
        <authorList>
            <consortium name="International Silkworm Genome Consortium"/>
        </authorList>
    </citation>
    <scope>NUCLEOTIDE SEQUENCE [LARGE SCALE GENOMIC DNA]</scope>
    <source>
        <strain evidence="10">p50T</strain>
    </source>
</reference>
<dbReference type="GO" id="GO:0043541">
    <property type="term" value="C:UDP-N-acetylglucosamine transferase complex"/>
    <property type="evidence" value="ECO:0007669"/>
    <property type="project" value="TreeGrafter"/>
</dbReference>
<dbReference type="GeneID" id="101737702"/>
<reference evidence="9" key="2">
    <citation type="submission" date="2022-06" db="UniProtKB">
        <authorList>
            <consortium name="EnsemblMetazoa"/>
        </authorList>
    </citation>
    <scope>IDENTIFICATION</scope>
    <source>
        <strain evidence="9">p50T (Dazao)</strain>
    </source>
</reference>
<keyword evidence="4 8" id="KW-0812">Transmembrane</keyword>
<dbReference type="Proteomes" id="UP000005204">
    <property type="component" value="Unassembled WGS sequence"/>
</dbReference>
<dbReference type="SUPFAM" id="SSF53756">
    <property type="entry name" value="UDP-Glycosyltransferase/glycogen phosphorylase"/>
    <property type="match status" value="1"/>
</dbReference>
<evidence type="ECO:0000256" key="2">
    <source>
        <dbReference type="ARBA" id="ARBA00009731"/>
    </source>
</evidence>
<accession>A0A8R1WL04</accession>
<dbReference type="RefSeq" id="XP_004932471.1">
    <property type="nucleotide sequence ID" value="XM_004932414.5"/>
</dbReference>
<dbReference type="PANTHER" id="PTHR12154:SF4">
    <property type="entry name" value="UDP-N-ACETYLGLUCOSAMINE TRANSFERASE SUBUNIT ALG14 HOMOLOG"/>
    <property type="match status" value="1"/>
</dbReference>
<sequence length="213" mass="24534">MEILSFLCLIFTALVIGVTARVIYLLIKIFTTECALYQDSNLRTIFCIGSGGHTTELLRFMRNLNCRKYYPRLYILADNDINSESKIFEAENKQSTYLLNKIPRSRKVNQSYFSSVFSTIYSTLITVPVIYKFKPNVIFCNGPGTCIPICVVAFILRILFLLDCRIVFIESICRVRSLSLTGKILQYFADLVVVQWPQLRDVSLRAKYFGRLT</sequence>
<dbReference type="Pfam" id="PF08660">
    <property type="entry name" value="Alg14"/>
    <property type="match status" value="1"/>
</dbReference>
<evidence type="ECO:0000256" key="3">
    <source>
        <dbReference type="ARBA" id="ARBA00017467"/>
    </source>
</evidence>
<feature type="transmembrane region" description="Helical" evidence="8">
    <location>
        <begin position="138"/>
        <end position="162"/>
    </location>
</feature>
<keyword evidence="7 8" id="KW-0472">Membrane</keyword>
<organism evidence="9 10">
    <name type="scientific">Bombyx mori</name>
    <name type="common">Silk moth</name>
    <dbReference type="NCBI Taxonomy" id="7091"/>
    <lineage>
        <taxon>Eukaryota</taxon>
        <taxon>Metazoa</taxon>
        <taxon>Ecdysozoa</taxon>
        <taxon>Arthropoda</taxon>
        <taxon>Hexapoda</taxon>
        <taxon>Insecta</taxon>
        <taxon>Pterygota</taxon>
        <taxon>Neoptera</taxon>
        <taxon>Endopterygota</taxon>
        <taxon>Lepidoptera</taxon>
        <taxon>Glossata</taxon>
        <taxon>Ditrysia</taxon>
        <taxon>Bombycoidea</taxon>
        <taxon>Bombycidae</taxon>
        <taxon>Bombycinae</taxon>
        <taxon>Bombyx</taxon>
    </lineage>
</organism>
<dbReference type="InterPro" id="IPR013969">
    <property type="entry name" value="Oligosacch_biosynth_Alg14"/>
</dbReference>
<dbReference type="Gene3D" id="3.40.50.2000">
    <property type="entry name" value="Glycogen Phosphorylase B"/>
    <property type="match status" value="1"/>
</dbReference>
<comment type="subcellular location">
    <subcellularLocation>
        <location evidence="1">Endoplasmic reticulum membrane</location>
        <topology evidence="1">Single-pass membrane protein</topology>
    </subcellularLocation>
</comment>
<evidence type="ECO:0000313" key="9">
    <source>
        <dbReference type="EnsemblMetazoa" id="XP_004932471.1"/>
    </source>
</evidence>
<keyword evidence="5" id="KW-0256">Endoplasmic reticulum</keyword>
<dbReference type="PANTHER" id="PTHR12154">
    <property type="entry name" value="GLYCOSYL TRANSFERASE-RELATED"/>
    <property type="match status" value="1"/>
</dbReference>
<keyword evidence="10" id="KW-1185">Reference proteome</keyword>
<dbReference type="KEGG" id="bmor:101737702"/>
<name>A0A8R1WL04_BOMMO</name>
<dbReference type="EnsemblMetazoa" id="XM_004932414.4">
    <property type="protein sequence ID" value="XP_004932471.1"/>
    <property type="gene ID" value="LOC101737702"/>
</dbReference>
<dbReference type="GO" id="GO:0006488">
    <property type="term" value="P:dolichol-linked oligosaccharide biosynthetic process"/>
    <property type="evidence" value="ECO:0007669"/>
    <property type="project" value="InterPro"/>
</dbReference>
<protein>
    <recommendedName>
        <fullName evidence="3">UDP-N-acetylglucosamine transferase subunit ALG14</fullName>
    </recommendedName>
</protein>
<evidence type="ECO:0000256" key="5">
    <source>
        <dbReference type="ARBA" id="ARBA00022824"/>
    </source>
</evidence>
<evidence type="ECO:0000256" key="1">
    <source>
        <dbReference type="ARBA" id="ARBA00004389"/>
    </source>
</evidence>
<evidence type="ECO:0000256" key="8">
    <source>
        <dbReference type="SAM" id="Phobius"/>
    </source>
</evidence>
<feature type="transmembrane region" description="Helical" evidence="8">
    <location>
        <begin position="112"/>
        <end position="131"/>
    </location>
</feature>
<dbReference type="CTD" id="199857"/>
<evidence type="ECO:0000313" key="10">
    <source>
        <dbReference type="Proteomes" id="UP000005204"/>
    </source>
</evidence>
<comment type="similarity">
    <text evidence="2">Belongs to the ALG14 family.</text>
</comment>
<proteinExistence type="inferred from homology"/>
<evidence type="ECO:0000256" key="7">
    <source>
        <dbReference type="ARBA" id="ARBA00023136"/>
    </source>
</evidence>
<evidence type="ECO:0000256" key="4">
    <source>
        <dbReference type="ARBA" id="ARBA00022692"/>
    </source>
</evidence>